<feature type="domain" description="Fibronectin type III-like" evidence="8">
    <location>
        <begin position="653"/>
        <end position="723"/>
    </location>
</feature>
<evidence type="ECO:0000256" key="5">
    <source>
        <dbReference type="ARBA" id="ARBA00022801"/>
    </source>
</evidence>
<evidence type="ECO:0000259" key="8">
    <source>
        <dbReference type="SMART" id="SM01217"/>
    </source>
</evidence>
<evidence type="ECO:0000256" key="1">
    <source>
        <dbReference type="ARBA" id="ARBA00000448"/>
    </source>
</evidence>
<dbReference type="Gene3D" id="3.20.20.300">
    <property type="entry name" value="Glycoside hydrolase, family 3, N-terminal domain"/>
    <property type="match status" value="1"/>
</dbReference>
<evidence type="ECO:0000256" key="6">
    <source>
        <dbReference type="ARBA" id="ARBA00023295"/>
    </source>
</evidence>
<dbReference type="GO" id="GO:0009251">
    <property type="term" value="P:glucan catabolic process"/>
    <property type="evidence" value="ECO:0007669"/>
    <property type="project" value="TreeGrafter"/>
</dbReference>
<dbReference type="InterPro" id="IPR036962">
    <property type="entry name" value="Glyco_hydro_3_N_sf"/>
</dbReference>
<dbReference type="InterPro" id="IPR001764">
    <property type="entry name" value="Glyco_hydro_3_N"/>
</dbReference>
<keyword evidence="4" id="KW-0732">Signal</keyword>
<dbReference type="InterPro" id="IPR013783">
    <property type="entry name" value="Ig-like_fold"/>
</dbReference>
<evidence type="ECO:0000256" key="7">
    <source>
        <dbReference type="RuleBase" id="RU361161"/>
    </source>
</evidence>
<gene>
    <name evidence="9" type="ORF">SAMN05428642_10648</name>
</gene>
<keyword evidence="5 7" id="KW-0378">Hydrolase</keyword>
<name>A0A1K2IRH3_9FLAO</name>
<dbReference type="PROSITE" id="PS00775">
    <property type="entry name" value="GLYCOSYL_HYDROL_F3"/>
    <property type="match status" value="1"/>
</dbReference>
<dbReference type="InterPro" id="IPR036881">
    <property type="entry name" value="Glyco_hydro_3_C_sf"/>
</dbReference>
<evidence type="ECO:0000256" key="3">
    <source>
        <dbReference type="ARBA" id="ARBA00012744"/>
    </source>
</evidence>
<dbReference type="PANTHER" id="PTHR30620:SF16">
    <property type="entry name" value="LYSOSOMAL BETA GLUCOSIDASE"/>
    <property type="match status" value="1"/>
</dbReference>
<dbReference type="EMBL" id="FPKV01000006">
    <property type="protein sequence ID" value="SFZ95037.1"/>
    <property type="molecule type" value="Genomic_DNA"/>
</dbReference>
<evidence type="ECO:0000256" key="2">
    <source>
        <dbReference type="ARBA" id="ARBA00005336"/>
    </source>
</evidence>
<keyword evidence="10" id="KW-1185">Reference proteome</keyword>
<dbReference type="FunFam" id="3.20.20.300:FF:000005">
    <property type="entry name" value="Periplasmic beta-glucosidase"/>
    <property type="match status" value="1"/>
</dbReference>
<dbReference type="PRINTS" id="PR00133">
    <property type="entry name" value="GLHYDRLASE3"/>
</dbReference>
<dbReference type="Proteomes" id="UP000182544">
    <property type="component" value="Unassembled WGS sequence"/>
</dbReference>
<dbReference type="InterPro" id="IPR017853">
    <property type="entry name" value="GH"/>
</dbReference>
<dbReference type="Gene3D" id="2.60.40.10">
    <property type="entry name" value="Immunoglobulins"/>
    <property type="match status" value="1"/>
</dbReference>
<dbReference type="SUPFAM" id="SSF51445">
    <property type="entry name" value="(Trans)glycosidases"/>
    <property type="match status" value="1"/>
</dbReference>
<dbReference type="InterPro" id="IPR051915">
    <property type="entry name" value="Cellulose_Degrad_GH3"/>
</dbReference>
<dbReference type="InterPro" id="IPR002772">
    <property type="entry name" value="Glyco_hydro_3_C"/>
</dbReference>
<dbReference type="STRING" id="369401.SAMN05428642_10648"/>
<accession>A0A1K2IRH3</accession>
<organism evidence="9 10">
    <name type="scientific">Flaviramulus basaltis</name>
    <dbReference type="NCBI Taxonomy" id="369401"/>
    <lineage>
        <taxon>Bacteria</taxon>
        <taxon>Pseudomonadati</taxon>
        <taxon>Bacteroidota</taxon>
        <taxon>Flavobacteriia</taxon>
        <taxon>Flavobacteriales</taxon>
        <taxon>Flavobacteriaceae</taxon>
        <taxon>Flaviramulus</taxon>
    </lineage>
</organism>
<dbReference type="InterPro" id="IPR019800">
    <property type="entry name" value="Glyco_hydro_3_AS"/>
</dbReference>
<dbReference type="OrthoDB" id="9805821at2"/>
<reference evidence="9 10" key="1">
    <citation type="submission" date="2016-10" db="EMBL/GenBank/DDBJ databases">
        <authorList>
            <person name="de Groot N.N."/>
        </authorList>
    </citation>
    <scope>NUCLEOTIDE SEQUENCE [LARGE SCALE GENOMIC DNA]</scope>
    <source>
        <strain evidence="9 10">DSM 18180</strain>
    </source>
</reference>
<sequence>MKNKLILGLALLGYLSVFPQKSLPIYKDENTPIENRIEDLLIQMTLEEKILQMNQWTYGKNANPNNYESKIKDINPEIGSIIYRSTNPKYRNYIQKKAIEESRLGIPIIFGFDVIHGYRTIFPIPLAQACSWNIDLVKKSCEISAKEAWLSGIDWTFSPMVDVARDARWGRVSEGYGEDSYANSVFGVAAIQGYQGEDLSDKYTIAACLKHYIGYSLSEGGRDYHYSDVSQQTLWETFIPPFEAGINAGAATVMSGFNDISGIPASANHYTLTEILKEQWEFDGFVVSDWGSIKNLIYQGVAKDRKEAGLKSFLAGVDMDMVDDVYIENLSELIKEEKITISQIDEAVRRILRVKFKLGLFDNPYVDELDEKDTYLQPNDLKIAQKLAVESMVLLKNENDVLPLKSSYKNIAIIGPMAKDSVNIMGFWEGKGRSEDVETVYEGLTKEFGTKLKYAKGCDFDGNDTSGFKEAIKIAEKSEIVLIFLGEKRNWSGENGSRSTLSLPKIQEQLVLELKKTGKPIILILSSGRPLELNRLHEEVDAIIEMWQPGTAGGSAISGIISGRINPSGKLSITFPLTTGQIPIYYNMRPSAVPGSGNYKDIPKEPLYWMGHGLSYTTYSYSDITLSSTEISKSDTLIAEIEVSNIGNMTGKETVLWYISDPVANISRPVKELKFFEKKELKKGTKAIYRFEINPIKDLSYIDSFGNKHLESGDFYITVNDKKVRFKLVD</sequence>
<dbReference type="Pfam" id="PF00933">
    <property type="entry name" value="Glyco_hydro_3"/>
    <property type="match status" value="1"/>
</dbReference>
<comment type="catalytic activity">
    <reaction evidence="1">
        <text>Hydrolysis of terminal, non-reducing beta-D-glucosyl residues with release of beta-D-glucose.</text>
        <dbReference type="EC" id="3.2.1.21"/>
    </reaction>
</comment>
<dbReference type="Gene3D" id="3.40.50.1700">
    <property type="entry name" value="Glycoside hydrolase family 3 C-terminal domain"/>
    <property type="match status" value="1"/>
</dbReference>
<dbReference type="SMART" id="SM01217">
    <property type="entry name" value="Fn3_like"/>
    <property type="match status" value="1"/>
</dbReference>
<dbReference type="SUPFAM" id="SSF52279">
    <property type="entry name" value="Beta-D-glucan exohydrolase, C-terminal domain"/>
    <property type="match status" value="1"/>
</dbReference>
<dbReference type="PANTHER" id="PTHR30620">
    <property type="entry name" value="PERIPLASMIC BETA-GLUCOSIDASE-RELATED"/>
    <property type="match status" value="1"/>
</dbReference>
<comment type="similarity">
    <text evidence="2 7">Belongs to the glycosyl hydrolase 3 family.</text>
</comment>
<evidence type="ECO:0000256" key="4">
    <source>
        <dbReference type="ARBA" id="ARBA00022729"/>
    </source>
</evidence>
<keyword evidence="6 7" id="KW-0326">Glycosidase</keyword>
<dbReference type="Pfam" id="PF14310">
    <property type="entry name" value="Fn3-like"/>
    <property type="match status" value="1"/>
</dbReference>
<dbReference type="RefSeq" id="WP_072403686.1">
    <property type="nucleotide sequence ID" value="NZ_FPKV01000006.1"/>
</dbReference>
<evidence type="ECO:0000313" key="10">
    <source>
        <dbReference type="Proteomes" id="UP000182544"/>
    </source>
</evidence>
<dbReference type="EC" id="3.2.1.21" evidence="3"/>
<dbReference type="Pfam" id="PF01915">
    <property type="entry name" value="Glyco_hydro_3_C"/>
    <property type="match status" value="1"/>
</dbReference>
<dbReference type="InterPro" id="IPR026891">
    <property type="entry name" value="Fn3-like"/>
</dbReference>
<evidence type="ECO:0000313" key="9">
    <source>
        <dbReference type="EMBL" id="SFZ95037.1"/>
    </source>
</evidence>
<protein>
    <recommendedName>
        <fullName evidence="3">beta-glucosidase</fullName>
        <ecNumber evidence="3">3.2.1.21</ecNumber>
    </recommendedName>
</protein>
<proteinExistence type="inferred from homology"/>
<dbReference type="AlphaFoldDB" id="A0A1K2IRH3"/>
<dbReference type="GO" id="GO:0008422">
    <property type="term" value="F:beta-glucosidase activity"/>
    <property type="evidence" value="ECO:0007669"/>
    <property type="project" value="UniProtKB-EC"/>
</dbReference>